<sequence length="136" mass="15333">MQTSPYSLYDKNYKSNLEHINSACNLTLPTAIPNLILSETPHIERDPYCATLLSYTTTAGDTYNSIAAQFKVSSAAVRAVNWPTIDCFAIPECTRLCIPFGCETYTLKDRDTCDSIEQELELKPWLRLSAIQEYNP</sequence>
<accession>A0AAD6CEI5</accession>
<dbReference type="InterPro" id="IPR018392">
    <property type="entry name" value="LysM"/>
</dbReference>
<dbReference type="Pfam" id="PF01476">
    <property type="entry name" value="LysM"/>
    <property type="match status" value="1"/>
</dbReference>
<feature type="domain" description="LysM" evidence="1">
    <location>
        <begin position="53"/>
        <end position="98"/>
    </location>
</feature>
<dbReference type="EMBL" id="JAPVEA010000002">
    <property type="protein sequence ID" value="KAJ5461805.1"/>
    <property type="molecule type" value="Genomic_DNA"/>
</dbReference>
<reference evidence="2" key="2">
    <citation type="journal article" date="2023" name="IMA Fungus">
        <title>Comparative genomic study of the Penicillium genus elucidates a diverse pangenome and 15 lateral gene transfer events.</title>
        <authorList>
            <person name="Petersen C."/>
            <person name="Sorensen T."/>
            <person name="Nielsen M.R."/>
            <person name="Sondergaard T.E."/>
            <person name="Sorensen J.L."/>
            <person name="Fitzpatrick D.A."/>
            <person name="Frisvad J.C."/>
            <person name="Nielsen K.L."/>
        </authorList>
    </citation>
    <scope>NUCLEOTIDE SEQUENCE</scope>
    <source>
        <strain evidence="2">IBT 16125</strain>
    </source>
</reference>
<proteinExistence type="predicted"/>
<dbReference type="CDD" id="cd00118">
    <property type="entry name" value="LysM"/>
    <property type="match status" value="1"/>
</dbReference>
<dbReference type="PROSITE" id="PS51782">
    <property type="entry name" value="LYSM"/>
    <property type="match status" value="1"/>
</dbReference>
<evidence type="ECO:0000259" key="1">
    <source>
        <dbReference type="PROSITE" id="PS51782"/>
    </source>
</evidence>
<protein>
    <recommendedName>
        <fullName evidence="1">LysM domain-containing protein</fullName>
    </recommendedName>
</protein>
<reference evidence="2" key="1">
    <citation type="submission" date="2022-12" db="EMBL/GenBank/DDBJ databases">
        <authorList>
            <person name="Petersen C."/>
        </authorList>
    </citation>
    <scope>NUCLEOTIDE SEQUENCE</scope>
    <source>
        <strain evidence="2">IBT 16125</strain>
    </source>
</reference>
<gene>
    <name evidence="2" type="ORF">N7458_003357</name>
</gene>
<dbReference type="GeneID" id="81596983"/>
<dbReference type="Proteomes" id="UP001213681">
    <property type="component" value="Unassembled WGS sequence"/>
</dbReference>
<dbReference type="InterPro" id="IPR036779">
    <property type="entry name" value="LysM_dom_sf"/>
</dbReference>
<comment type="caution">
    <text evidence="2">The sequence shown here is derived from an EMBL/GenBank/DDBJ whole genome shotgun (WGS) entry which is preliminary data.</text>
</comment>
<keyword evidence="3" id="KW-1185">Reference proteome</keyword>
<evidence type="ECO:0000313" key="2">
    <source>
        <dbReference type="EMBL" id="KAJ5461805.1"/>
    </source>
</evidence>
<organism evidence="2 3">
    <name type="scientific">Penicillium daleae</name>
    <dbReference type="NCBI Taxonomy" id="63821"/>
    <lineage>
        <taxon>Eukaryota</taxon>
        <taxon>Fungi</taxon>
        <taxon>Dikarya</taxon>
        <taxon>Ascomycota</taxon>
        <taxon>Pezizomycotina</taxon>
        <taxon>Eurotiomycetes</taxon>
        <taxon>Eurotiomycetidae</taxon>
        <taxon>Eurotiales</taxon>
        <taxon>Aspergillaceae</taxon>
        <taxon>Penicillium</taxon>
    </lineage>
</organism>
<evidence type="ECO:0000313" key="3">
    <source>
        <dbReference type="Proteomes" id="UP001213681"/>
    </source>
</evidence>
<dbReference type="Gene3D" id="3.10.350.10">
    <property type="entry name" value="LysM domain"/>
    <property type="match status" value="1"/>
</dbReference>
<name>A0AAD6CEI5_9EURO</name>
<dbReference type="AlphaFoldDB" id="A0AAD6CEI5"/>
<dbReference type="RefSeq" id="XP_056770847.1">
    <property type="nucleotide sequence ID" value="XM_056906740.1"/>
</dbReference>